<dbReference type="Gene3D" id="3.10.129.10">
    <property type="entry name" value="Hotdog Thioesterase"/>
    <property type="match status" value="1"/>
</dbReference>
<dbReference type="SUPFAM" id="SSF54637">
    <property type="entry name" value="Thioesterase/thiol ester dehydrase-isomerase"/>
    <property type="match status" value="1"/>
</dbReference>
<dbReference type="InterPro" id="IPR029069">
    <property type="entry name" value="HotDog_dom_sf"/>
</dbReference>
<keyword evidence="4" id="KW-1185">Reference proteome</keyword>
<name>G0A810_COLFT</name>
<protein>
    <submittedName>
        <fullName evidence="3">MaoC-like dehydratase</fullName>
    </submittedName>
</protein>
<feature type="region of interest" description="Disordered" evidence="1">
    <location>
        <begin position="15"/>
        <end position="42"/>
    </location>
</feature>
<dbReference type="EMBL" id="CP002745">
    <property type="protein sequence ID" value="AEK59921.1"/>
    <property type="molecule type" value="Genomic_DNA"/>
</dbReference>
<dbReference type="KEGG" id="cfu:CFU_0082"/>
<proteinExistence type="predicted"/>
<sequence>MHLYGSTHSNSYCLPGLPRAGSSDHSEESAMNEHSAKPQPGLYLDDLKTGDRFSSAEHTLDEQQILEFARQFDPQPFHLSDAAAKGTLFGGLAASGWHTAAITMRLLVTSGMPLQDGIIGAGGEISWPQATRAGDILRVESEIMEITPSRSRPDRGMVKLRSETRNQRGEVLQLFVSKLVVFRKPAAA</sequence>
<evidence type="ECO:0000259" key="2">
    <source>
        <dbReference type="Pfam" id="PF01575"/>
    </source>
</evidence>
<accession>G0A810</accession>
<reference evidence="3 4" key="3">
    <citation type="journal article" date="2008" name="FEMS Microbiol. Ecol.">
        <title>Identification and characterization of genes underlying chitinolysis in Collimonas fungivorans Ter331.</title>
        <authorList>
            <person name="Fritsche K."/>
            <person name="de Boer W."/>
            <person name="Gerards S."/>
            <person name="van den Berg M."/>
            <person name="van Veen J.A."/>
            <person name="Leveau J.H."/>
        </authorList>
    </citation>
    <scope>NUCLEOTIDE SEQUENCE [LARGE SCALE GENOMIC DNA]</scope>
    <source>
        <strain evidence="3 4">Ter331</strain>
    </source>
</reference>
<dbReference type="eggNOG" id="COG2030">
    <property type="taxonomic scope" value="Bacteria"/>
</dbReference>
<dbReference type="HOGENOM" id="CLU_094876_1_0_4"/>
<reference evidence="3 4" key="5">
    <citation type="journal article" date="2011" name="ISME J.">
        <title>Dual transcriptional profiling of a bacterial/fungal confrontation: Collimonas fungivorans versus Aspergillus niger.</title>
        <authorList>
            <person name="Mela F."/>
            <person name="Fritsche K."/>
            <person name="de Boer W."/>
            <person name="van Veen J.A."/>
            <person name="de Graaff L.H."/>
            <person name="van den Berg M."/>
            <person name="Leveau J.H."/>
        </authorList>
    </citation>
    <scope>NUCLEOTIDE SEQUENCE [LARGE SCALE GENOMIC DNA]</scope>
    <source>
        <strain evidence="3 4">Ter331</strain>
    </source>
</reference>
<evidence type="ECO:0000313" key="3">
    <source>
        <dbReference type="EMBL" id="AEK59921.1"/>
    </source>
</evidence>
<reference evidence="3 4" key="4">
    <citation type="journal article" date="2010" name="Environ. Microbiol.">
        <title>The bacterial genus Collimonas: mycophagy, weathering and other adaptive solutions to life in oligotrophic soil environments.</title>
        <authorList>
            <person name="Leveau J.H."/>
            <person name="Uroz S."/>
            <person name="de Boer W."/>
        </authorList>
    </citation>
    <scope>NUCLEOTIDE SEQUENCE [LARGE SCALE GENOMIC DNA]</scope>
    <source>
        <strain evidence="3 4">Ter331</strain>
    </source>
</reference>
<reference evidence="3 4" key="2">
    <citation type="journal article" date="2006" name="J. Microbiol. Methods">
        <title>Genomic flank-sequencing of plasposon insertion sites for rapid identification of functional genes.</title>
        <authorList>
            <person name="Leveau J.H."/>
            <person name="Gerards S."/>
            <person name="Fritsche K."/>
            <person name="Zondag G."/>
            <person name="van Veen J.A."/>
        </authorList>
    </citation>
    <scope>NUCLEOTIDE SEQUENCE [LARGE SCALE GENOMIC DNA]</scope>
    <source>
        <strain evidence="3 4">Ter331</strain>
    </source>
</reference>
<dbReference type="PANTHER" id="PTHR43664">
    <property type="entry name" value="MONOAMINE OXIDASE-RELATED"/>
    <property type="match status" value="1"/>
</dbReference>
<dbReference type="InterPro" id="IPR052342">
    <property type="entry name" value="MCH/BMMD"/>
</dbReference>
<evidence type="ECO:0000256" key="1">
    <source>
        <dbReference type="SAM" id="MobiDB-lite"/>
    </source>
</evidence>
<gene>
    <name evidence="3" type="primary">maoC</name>
    <name evidence="3" type="ordered locus">CFU_0082</name>
</gene>
<dbReference type="STRING" id="1005048.CFU_0082"/>
<dbReference type="AlphaFoldDB" id="G0A810"/>
<evidence type="ECO:0000313" key="4">
    <source>
        <dbReference type="Proteomes" id="UP000008392"/>
    </source>
</evidence>
<reference evidence="4" key="6">
    <citation type="submission" date="2011-05" db="EMBL/GenBank/DDBJ databases">
        <title>Complete sequence of Collimonas fungivorans Ter331.</title>
        <authorList>
            <person name="Leveau J.H."/>
        </authorList>
    </citation>
    <scope>NUCLEOTIDE SEQUENCE [LARGE SCALE GENOMIC DNA]</scope>
    <source>
        <strain evidence="4">Ter331</strain>
    </source>
</reference>
<reference evidence="3 4" key="1">
    <citation type="journal article" date="2004" name="Environ. Microbiol.">
        <title>Phylogeny-function analysis of (meta)genomic libraries: screening for expression of ribosomal RNA genes by large-insert library fluorescent in situ hybridization (LIL-FISH).</title>
        <authorList>
            <person name="Leveau J.H."/>
            <person name="Gerards S."/>
            <person name="de Boer W."/>
            <person name="van Veen J.A."/>
        </authorList>
    </citation>
    <scope>NUCLEOTIDE SEQUENCE [LARGE SCALE GENOMIC DNA]</scope>
    <source>
        <strain evidence="3 4">Ter331</strain>
    </source>
</reference>
<dbReference type="PANTHER" id="PTHR43664:SF1">
    <property type="entry name" value="BETA-METHYLMALYL-COA DEHYDRATASE"/>
    <property type="match status" value="1"/>
</dbReference>
<organism evidence="3 4">
    <name type="scientific">Collimonas fungivorans (strain Ter331)</name>
    <dbReference type="NCBI Taxonomy" id="1005048"/>
    <lineage>
        <taxon>Bacteria</taxon>
        <taxon>Pseudomonadati</taxon>
        <taxon>Pseudomonadota</taxon>
        <taxon>Betaproteobacteria</taxon>
        <taxon>Burkholderiales</taxon>
        <taxon>Oxalobacteraceae</taxon>
        <taxon>Collimonas</taxon>
    </lineage>
</organism>
<feature type="domain" description="MaoC-like" evidence="2">
    <location>
        <begin position="56"/>
        <end position="144"/>
    </location>
</feature>
<dbReference type="InterPro" id="IPR002539">
    <property type="entry name" value="MaoC-like_dom"/>
</dbReference>
<dbReference type="Pfam" id="PF01575">
    <property type="entry name" value="MaoC_dehydratas"/>
    <property type="match status" value="1"/>
</dbReference>
<dbReference type="CDD" id="cd03454">
    <property type="entry name" value="YdeM"/>
    <property type="match status" value="1"/>
</dbReference>
<dbReference type="Proteomes" id="UP000008392">
    <property type="component" value="Chromosome"/>
</dbReference>